<feature type="domain" description="RagB/SusD" evidence="6">
    <location>
        <begin position="268"/>
        <end position="580"/>
    </location>
</feature>
<dbReference type="PROSITE" id="PS51257">
    <property type="entry name" value="PROKAR_LIPOPROTEIN"/>
    <property type="match status" value="1"/>
</dbReference>
<dbReference type="InterPro" id="IPR011990">
    <property type="entry name" value="TPR-like_helical_dom_sf"/>
</dbReference>
<dbReference type="Pfam" id="PF07980">
    <property type="entry name" value="SusD_RagB"/>
    <property type="match status" value="1"/>
</dbReference>
<dbReference type="EMBL" id="JAUOEL010000001">
    <property type="protein sequence ID" value="MDO5973510.1"/>
    <property type="molecule type" value="Genomic_DNA"/>
</dbReference>
<name>A0ABT8WKC4_9FLAO</name>
<dbReference type="SUPFAM" id="SSF48452">
    <property type="entry name" value="TPR-like"/>
    <property type="match status" value="1"/>
</dbReference>
<protein>
    <submittedName>
        <fullName evidence="7">RagB/SusD family nutrient uptake outer membrane protein</fullName>
    </submittedName>
</protein>
<evidence type="ECO:0000256" key="2">
    <source>
        <dbReference type="ARBA" id="ARBA00006275"/>
    </source>
</evidence>
<keyword evidence="5" id="KW-0998">Cell outer membrane</keyword>
<gene>
    <name evidence="7" type="ORF">Q4Q40_04865</name>
</gene>
<comment type="caution">
    <text evidence="7">The sequence shown here is derived from an EMBL/GenBank/DDBJ whole genome shotgun (WGS) entry which is preliminary data.</text>
</comment>
<evidence type="ECO:0000313" key="7">
    <source>
        <dbReference type="EMBL" id="MDO5973510.1"/>
    </source>
</evidence>
<dbReference type="InterPro" id="IPR012944">
    <property type="entry name" value="SusD_RagB_dom"/>
</dbReference>
<dbReference type="Proteomes" id="UP001176806">
    <property type="component" value="Unassembled WGS sequence"/>
</dbReference>
<comment type="subcellular location">
    <subcellularLocation>
        <location evidence="1">Cell outer membrane</location>
    </subcellularLocation>
</comment>
<keyword evidence="4" id="KW-0472">Membrane</keyword>
<dbReference type="RefSeq" id="WP_303300604.1">
    <property type="nucleotide sequence ID" value="NZ_BAABDA010000042.1"/>
</dbReference>
<accession>A0ABT8WKC4</accession>
<evidence type="ECO:0000256" key="5">
    <source>
        <dbReference type="ARBA" id="ARBA00023237"/>
    </source>
</evidence>
<evidence type="ECO:0000256" key="3">
    <source>
        <dbReference type="ARBA" id="ARBA00022729"/>
    </source>
</evidence>
<keyword evidence="3" id="KW-0732">Signal</keyword>
<comment type="similarity">
    <text evidence="2">Belongs to the SusD family.</text>
</comment>
<evidence type="ECO:0000313" key="8">
    <source>
        <dbReference type="Proteomes" id="UP001176806"/>
    </source>
</evidence>
<keyword evidence="8" id="KW-1185">Reference proteome</keyword>
<evidence type="ECO:0000256" key="1">
    <source>
        <dbReference type="ARBA" id="ARBA00004442"/>
    </source>
</evidence>
<organism evidence="7 8">
    <name type="scientific">Flavivirga jejuensis</name>
    <dbReference type="NCBI Taxonomy" id="870487"/>
    <lineage>
        <taxon>Bacteria</taxon>
        <taxon>Pseudomonadati</taxon>
        <taxon>Bacteroidota</taxon>
        <taxon>Flavobacteriia</taxon>
        <taxon>Flavobacteriales</taxon>
        <taxon>Flavobacteriaceae</taxon>
        <taxon>Flavivirga</taxon>
    </lineage>
</organism>
<evidence type="ECO:0000256" key="4">
    <source>
        <dbReference type="ARBA" id="ARBA00023136"/>
    </source>
</evidence>
<dbReference type="Gene3D" id="1.25.40.390">
    <property type="match status" value="1"/>
</dbReference>
<evidence type="ECO:0000259" key="6">
    <source>
        <dbReference type="Pfam" id="PF07980"/>
    </source>
</evidence>
<sequence length="580" mass="65215">MKKIALILVLSLVITSCNDDFLERFPLSELSPENSFNTAEDLELFTNSFYNDLPNFGDVIESDNLSDNVLFNGMPNEQTGMRLVPSEAGSGGWDWDDLRKINIFFENFERCPDEAARIEYSGVAHFFRALFYYNKLKRFGDVPWYDQVIGSTDTDLLFKPRDSRVFVVDKILKDIDKAIENLNVDQSSDRVNRWIALGLKSRICLFEGTFRKYHTNLKLPGADGLLNLAAEAAKRVMDESPYVIYTAGNTSTDYRDLFASDAAIEDEVMLARRYSLDLNVINNINYYFTSPTQEDIGLTKSIVDTYLMVDGTPFTSQAGYEFFDLVQESKNRDPRLAQTIRTPGYTRIGNSTEALLDFSASISGYQIAKYVADESQDGFQAGFQDIPILRYAEVLLNFAEAKAELGTLTQTDLDASVSLLRNRVGMPALNLNNANSNPDPILANTYPNVVGSNQGVILEIRRERRVELVLEGFRYDDLMRWRNGILLEAHFKGMYFSGLGAFDINGDSIEDVEIFLSATSTGAPQSVEIGGIISLSNGTSGNLVPFPDRVKAFDESRDYLYPIPFGDIQLNPKLKQNPNW</sequence>
<proteinExistence type="inferred from homology"/>
<reference evidence="7" key="1">
    <citation type="submission" date="2023-07" db="EMBL/GenBank/DDBJ databases">
        <title>Two novel species in the genus Flavivirga.</title>
        <authorList>
            <person name="Kwon K."/>
        </authorList>
    </citation>
    <scope>NUCLEOTIDE SEQUENCE</scope>
    <source>
        <strain evidence="7">KACC 14158</strain>
    </source>
</reference>